<dbReference type="CDD" id="cd11386">
    <property type="entry name" value="MCP_signal"/>
    <property type="match status" value="1"/>
</dbReference>
<comment type="similarity">
    <text evidence="5">Belongs to the methyl-accepting chemotaxis (MCP) protein family.</text>
</comment>
<dbReference type="PROSITE" id="PS50885">
    <property type="entry name" value="HAMP"/>
    <property type="match status" value="1"/>
</dbReference>
<organism evidence="10 11">
    <name type="scientific">Ureibacillus xyleni</name>
    <dbReference type="NCBI Taxonomy" id="614648"/>
    <lineage>
        <taxon>Bacteria</taxon>
        <taxon>Bacillati</taxon>
        <taxon>Bacillota</taxon>
        <taxon>Bacilli</taxon>
        <taxon>Bacillales</taxon>
        <taxon>Caryophanaceae</taxon>
        <taxon>Ureibacillus</taxon>
    </lineage>
</organism>
<comment type="subcellular location">
    <subcellularLocation>
        <location evidence="1">Cell membrane</location>
    </subcellularLocation>
</comment>
<evidence type="ECO:0000256" key="2">
    <source>
        <dbReference type="ARBA" id="ARBA00022475"/>
    </source>
</evidence>
<evidence type="ECO:0000256" key="4">
    <source>
        <dbReference type="ARBA" id="ARBA00023224"/>
    </source>
</evidence>
<proteinExistence type="inferred from homology"/>
<evidence type="ECO:0000256" key="6">
    <source>
        <dbReference type="PROSITE-ProRule" id="PRU00284"/>
    </source>
</evidence>
<dbReference type="SMART" id="SM00304">
    <property type="entry name" value="HAMP"/>
    <property type="match status" value="2"/>
</dbReference>
<reference evidence="11" key="1">
    <citation type="submission" date="2017-08" db="EMBL/GenBank/DDBJ databases">
        <authorList>
            <person name="Varghese N."/>
            <person name="Submissions S."/>
        </authorList>
    </citation>
    <scope>NUCLEOTIDE SEQUENCE [LARGE SCALE GENOMIC DNA]</scope>
    <source>
        <strain evidence="11">JC22</strain>
    </source>
</reference>
<feature type="domain" description="Methyl-accepting transducer" evidence="8">
    <location>
        <begin position="281"/>
        <end position="538"/>
    </location>
</feature>
<keyword evidence="4 6" id="KW-0807">Transducer</keyword>
<keyword evidence="2" id="KW-1003">Cell membrane</keyword>
<dbReference type="Gene3D" id="6.10.340.10">
    <property type="match status" value="1"/>
</dbReference>
<dbReference type="InterPro" id="IPR003660">
    <property type="entry name" value="HAMP_dom"/>
</dbReference>
<gene>
    <name evidence="10" type="ORF">SAMN05880501_1085</name>
</gene>
<keyword evidence="7" id="KW-0812">Transmembrane</keyword>
<dbReference type="Gene3D" id="1.10.287.950">
    <property type="entry name" value="Methyl-accepting chemotaxis protein"/>
    <property type="match status" value="1"/>
</dbReference>
<feature type="domain" description="HAMP" evidence="9">
    <location>
        <begin position="209"/>
        <end position="262"/>
    </location>
</feature>
<dbReference type="PANTHER" id="PTHR32089:SF112">
    <property type="entry name" value="LYSOZYME-LIKE PROTEIN-RELATED"/>
    <property type="match status" value="1"/>
</dbReference>
<dbReference type="RefSeq" id="WP_161946676.1">
    <property type="nucleotide sequence ID" value="NZ_OBMQ01000008.1"/>
</dbReference>
<dbReference type="GO" id="GO:0005886">
    <property type="term" value="C:plasma membrane"/>
    <property type="evidence" value="ECO:0007669"/>
    <property type="project" value="UniProtKB-SubCell"/>
</dbReference>
<evidence type="ECO:0000259" key="9">
    <source>
        <dbReference type="PROSITE" id="PS50885"/>
    </source>
</evidence>
<evidence type="ECO:0000259" key="8">
    <source>
        <dbReference type="PROSITE" id="PS50111"/>
    </source>
</evidence>
<dbReference type="SUPFAM" id="SSF58104">
    <property type="entry name" value="Methyl-accepting chemotaxis protein (MCP) signaling domain"/>
    <property type="match status" value="1"/>
</dbReference>
<dbReference type="Pfam" id="PF00672">
    <property type="entry name" value="HAMP"/>
    <property type="match status" value="1"/>
</dbReference>
<dbReference type="EMBL" id="OBMQ01000008">
    <property type="protein sequence ID" value="SOC14932.1"/>
    <property type="molecule type" value="Genomic_DNA"/>
</dbReference>
<keyword evidence="11" id="KW-1185">Reference proteome</keyword>
<evidence type="ECO:0000313" key="10">
    <source>
        <dbReference type="EMBL" id="SOC14932.1"/>
    </source>
</evidence>
<dbReference type="PANTHER" id="PTHR32089">
    <property type="entry name" value="METHYL-ACCEPTING CHEMOTAXIS PROTEIN MCPB"/>
    <property type="match status" value="1"/>
</dbReference>
<keyword evidence="7" id="KW-1133">Transmembrane helix</keyword>
<name>A0A285T165_9BACL</name>
<dbReference type="AlphaFoldDB" id="A0A285T165"/>
<dbReference type="Pfam" id="PF00015">
    <property type="entry name" value="MCPsignal"/>
    <property type="match status" value="1"/>
</dbReference>
<keyword evidence="3 7" id="KW-0472">Membrane</keyword>
<feature type="transmembrane region" description="Helical" evidence="7">
    <location>
        <begin position="187"/>
        <end position="212"/>
    </location>
</feature>
<evidence type="ECO:0000256" key="3">
    <source>
        <dbReference type="ARBA" id="ARBA00023136"/>
    </source>
</evidence>
<dbReference type="Proteomes" id="UP000219636">
    <property type="component" value="Unassembled WGS sequence"/>
</dbReference>
<dbReference type="GO" id="GO:0007165">
    <property type="term" value="P:signal transduction"/>
    <property type="evidence" value="ECO:0007669"/>
    <property type="project" value="UniProtKB-KW"/>
</dbReference>
<dbReference type="PROSITE" id="PS50111">
    <property type="entry name" value="CHEMOTAXIS_TRANSDUC_2"/>
    <property type="match status" value="1"/>
</dbReference>
<dbReference type="CDD" id="cd06225">
    <property type="entry name" value="HAMP"/>
    <property type="match status" value="1"/>
</dbReference>
<evidence type="ECO:0000256" key="7">
    <source>
        <dbReference type="SAM" id="Phobius"/>
    </source>
</evidence>
<accession>A0A285T165</accession>
<evidence type="ECO:0000256" key="5">
    <source>
        <dbReference type="ARBA" id="ARBA00029447"/>
    </source>
</evidence>
<evidence type="ECO:0000256" key="1">
    <source>
        <dbReference type="ARBA" id="ARBA00004236"/>
    </source>
</evidence>
<protein>
    <submittedName>
        <fullName evidence="10">Methyl-accepting chemotaxis protein</fullName>
    </submittedName>
</protein>
<dbReference type="SMART" id="SM00283">
    <property type="entry name" value="MA"/>
    <property type="match status" value="1"/>
</dbReference>
<dbReference type="InterPro" id="IPR004089">
    <property type="entry name" value="MCPsignal_dom"/>
</dbReference>
<sequence>MLFYNIMKSMKSIRAKIIVSFLIVIIVNWVSGTYNYITNESQTENTEKIMLEQLPILNAENALVESINGGLAAARGFVLTGDHTYKELFNQYEVQSMDNIEIIKGAENYNTIEATLTDALAWSTTVKKEVFEVYDNGSPELAIKNLTAVDSDVETISKAIKDFTVETQNNMNSLGQGIVDEAKSSNLIINILATLITLTCIYLTFLVSAVIAKPISKLMERMDSIAAGDLSLEPLEIETKDEIGRLTIAANKMTEQLRNVINDIQTVSNNVTYRSDELKQSAIEVTGGTTQTVVTVEQIAEGTEEQASSTMELKNVITTFTQNVEDANNNSQQVQKHSVEVKQMTEHGRNLMDNTSKQMVTIDAIVKSAVSKVENLNEQTKEITQLVKVITEIADQTNLLALNAAIEAARAGEQGKGFAVVADEVRKLAEEVTHSVSNISTIVYSIQNETNNVTSSLIEGYQEVAKGTEQTKTSRETFENISYAVTEMVENIGNVASNLKNLASYADNIESSIETIAAVSEQSAASAEETAATVEEVATSMEQISMNAEELASNATQLNRLVNQFKL</sequence>
<evidence type="ECO:0000313" key="11">
    <source>
        <dbReference type="Proteomes" id="UP000219636"/>
    </source>
</evidence>